<name>A0ABQ6JCE1_9ACTN</name>
<evidence type="ECO:0000313" key="1">
    <source>
        <dbReference type="EMBL" id="GMA85828.1"/>
    </source>
</evidence>
<proteinExistence type="predicted"/>
<dbReference type="Proteomes" id="UP001157017">
    <property type="component" value="Unassembled WGS sequence"/>
</dbReference>
<organism evidence="1 2">
    <name type="scientific">Angustibacter aerolatus</name>
    <dbReference type="NCBI Taxonomy" id="1162965"/>
    <lineage>
        <taxon>Bacteria</taxon>
        <taxon>Bacillati</taxon>
        <taxon>Actinomycetota</taxon>
        <taxon>Actinomycetes</taxon>
        <taxon>Kineosporiales</taxon>
        <taxon>Kineosporiaceae</taxon>
    </lineage>
</organism>
<accession>A0ABQ6JCE1</accession>
<gene>
    <name evidence="1" type="ORF">GCM10025868_10780</name>
</gene>
<evidence type="ECO:0008006" key="3">
    <source>
        <dbReference type="Google" id="ProtNLM"/>
    </source>
</evidence>
<protein>
    <recommendedName>
        <fullName evidence="3">Transcriptional regulator</fullName>
    </recommendedName>
</protein>
<dbReference type="EMBL" id="BSUZ01000001">
    <property type="protein sequence ID" value="GMA85828.1"/>
    <property type="molecule type" value="Genomic_DNA"/>
</dbReference>
<evidence type="ECO:0000313" key="2">
    <source>
        <dbReference type="Proteomes" id="UP001157017"/>
    </source>
</evidence>
<reference evidence="2" key="1">
    <citation type="journal article" date="2019" name="Int. J. Syst. Evol. Microbiol.">
        <title>The Global Catalogue of Microorganisms (GCM) 10K type strain sequencing project: providing services to taxonomists for standard genome sequencing and annotation.</title>
        <authorList>
            <consortium name="The Broad Institute Genomics Platform"/>
            <consortium name="The Broad Institute Genome Sequencing Center for Infectious Disease"/>
            <person name="Wu L."/>
            <person name="Ma J."/>
        </authorList>
    </citation>
    <scope>NUCLEOTIDE SEQUENCE [LARGE SCALE GENOMIC DNA]</scope>
    <source>
        <strain evidence="2">NBRC 108730</strain>
    </source>
</reference>
<comment type="caution">
    <text evidence="1">The sequence shown here is derived from an EMBL/GenBank/DDBJ whole genome shotgun (WGS) entry which is preliminary data.</text>
</comment>
<keyword evidence="2" id="KW-1185">Reference proteome</keyword>
<sequence length="177" mass="19261">MLVEAGLLLVRPSGRQRRYALAGRDVAQALEALGRLAPDDAQREVRSLRQSREQRELAGARLCYDHLAGRLGVALTDALVADRWLTGGDLRLTRLGRSGFGDLGVDVPALEAARRPLTRSCDDWTERRPHLAGALGAALATTALDRGWVRRRATGRGLDVTPAGHRALVRTWSVALD</sequence>